<organism evidence="1 2">
    <name type="scientific">Cytobacillus firmus</name>
    <name type="common">Bacillus firmus</name>
    <dbReference type="NCBI Taxonomy" id="1399"/>
    <lineage>
        <taxon>Bacteria</taxon>
        <taxon>Bacillati</taxon>
        <taxon>Bacillota</taxon>
        <taxon>Bacilli</taxon>
        <taxon>Bacillales</taxon>
        <taxon>Bacillaceae</taxon>
        <taxon>Cytobacillus</taxon>
    </lineage>
</organism>
<reference evidence="1 2" key="1">
    <citation type="submission" date="2018-06" db="EMBL/GenBank/DDBJ databases">
        <title>Freshwater and sediment microbial communities from various areas in North America, analyzing microbe dynamics in response to fracking.</title>
        <authorList>
            <person name="Lamendella R."/>
        </authorList>
    </citation>
    <scope>NUCLEOTIDE SEQUENCE [LARGE SCALE GENOMIC DNA]</scope>
    <source>
        <strain evidence="1 2">14_TX</strain>
    </source>
</reference>
<protein>
    <submittedName>
        <fullName evidence="1">Uncharacterized protein</fullName>
    </submittedName>
</protein>
<accession>A0A366JIQ5</accession>
<name>A0A366JIQ5_CYTFI</name>
<proteinExistence type="predicted"/>
<evidence type="ECO:0000313" key="2">
    <source>
        <dbReference type="Proteomes" id="UP000252731"/>
    </source>
</evidence>
<sequence length="71" mass="8171">MNGFFGGELAKIPAKIVKIKMLGWYKNILKSEEENNWKAALKFGQPIQIQQTRQLKLPYKLLNNLHSLSLS</sequence>
<dbReference type="AlphaFoldDB" id="A0A366JIQ5"/>
<dbReference type="EMBL" id="QNSF01000022">
    <property type="protein sequence ID" value="RBP87007.1"/>
    <property type="molecule type" value="Genomic_DNA"/>
</dbReference>
<evidence type="ECO:0000313" key="1">
    <source>
        <dbReference type="EMBL" id="RBP87007.1"/>
    </source>
</evidence>
<dbReference type="Proteomes" id="UP000252731">
    <property type="component" value="Unassembled WGS sequence"/>
</dbReference>
<comment type="caution">
    <text evidence="1">The sequence shown here is derived from an EMBL/GenBank/DDBJ whole genome shotgun (WGS) entry which is preliminary data.</text>
</comment>
<gene>
    <name evidence="1" type="ORF">DFO70_1223</name>
</gene>
<keyword evidence="2" id="KW-1185">Reference proteome</keyword>